<organism evidence="1 2">
    <name type="scientific">Saccharothrix violaceirubra</name>
    <dbReference type="NCBI Taxonomy" id="413306"/>
    <lineage>
        <taxon>Bacteria</taxon>
        <taxon>Bacillati</taxon>
        <taxon>Actinomycetota</taxon>
        <taxon>Actinomycetes</taxon>
        <taxon>Pseudonocardiales</taxon>
        <taxon>Pseudonocardiaceae</taxon>
        <taxon>Saccharothrix</taxon>
    </lineage>
</organism>
<evidence type="ECO:0000313" key="1">
    <source>
        <dbReference type="EMBL" id="MBB4965680.1"/>
    </source>
</evidence>
<dbReference type="EMBL" id="JACHJS010000001">
    <property type="protein sequence ID" value="MBB4965680.1"/>
    <property type="molecule type" value="Genomic_DNA"/>
</dbReference>
<accession>A0A7W7T322</accession>
<proteinExistence type="predicted"/>
<protein>
    <submittedName>
        <fullName evidence="1">Uncharacterized protein</fullName>
    </submittedName>
</protein>
<dbReference type="RefSeq" id="WP_184676555.1">
    <property type="nucleotide sequence ID" value="NZ_BAABAI010000029.1"/>
</dbReference>
<dbReference type="AlphaFoldDB" id="A0A7W7T322"/>
<keyword evidence="2" id="KW-1185">Reference proteome</keyword>
<name>A0A7W7T322_9PSEU</name>
<comment type="caution">
    <text evidence="1">The sequence shown here is derived from an EMBL/GenBank/DDBJ whole genome shotgun (WGS) entry which is preliminary data.</text>
</comment>
<sequence length="65" mass="7002">MSKTEDLTGNDLETLRRSAKAALLRNITKQAPITNTAAGVHLLAEAYAWVVSPEQSHGAKVKVDN</sequence>
<dbReference type="Proteomes" id="UP000542674">
    <property type="component" value="Unassembled WGS sequence"/>
</dbReference>
<evidence type="ECO:0000313" key="2">
    <source>
        <dbReference type="Proteomes" id="UP000542674"/>
    </source>
</evidence>
<reference evidence="1 2" key="1">
    <citation type="submission" date="2020-08" db="EMBL/GenBank/DDBJ databases">
        <title>Sequencing the genomes of 1000 actinobacteria strains.</title>
        <authorList>
            <person name="Klenk H.-P."/>
        </authorList>
    </citation>
    <scope>NUCLEOTIDE SEQUENCE [LARGE SCALE GENOMIC DNA]</scope>
    <source>
        <strain evidence="1 2">DSM 45084</strain>
    </source>
</reference>
<gene>
    <name evidence="1" type="ORF">F4559_003039</name>
</gene>